<protein>
    <recommendedName>
        <fullName evidence="3">Fimbrillin family protein</fullName>
    </recommendedName>
</protein>
<name>A0A363NZZ1_9SPHI</name>
<reference evidence="1 2" key="1">
    <citation type="submission" date="2018-04" db="EMBL/GenBank/DDBJ databases">
        <title>Sphingobacterium sp. M46 Genome.</title>
        <authorList>
            <person name="Cheng J."/>
            <person name="Li Y."/>
        </authorList>
    </citation>
    <scope>NUCLEOTIDE SEQUENCE [LARGE SCALE GENOMIC DNA]</scope>
    <source>
        <strain evidence="1 2">M46</strain>
    </source>
</reference>
<dbReference type="EMBL" id="QCXX01000001">
    <property type="protein sequence ID" value="PUV26221.1"/>
    <property type="molecule type" value="Genomic_DNA"/>
</dbReference>
<dbReference type="Proteomes" id="UP000250831">
    <property type="component" value="Unassembled WGS sequence"/>
</dbReference>
<comment type="caution">
    <text evidence="1">The sequence shown here is derived from an EMBL/GenBank/DDBJ whole genome shotgun (WGS) entry which is preliminary data.</text>
</comment>
<gene>
    <name evidence="1" type="ORF">DCO56_04495</name>
</gene>
<accession>A0A363NZZ1</accession>
<organism evidence="1 2">
    <name type="scientific">Sphingobacterium athyrii</name>
    <dbReference type="NCBI Taxonomy" id="2152717"/>
    <lineage>
        <taxon>Bacteria</taxon>
        <taxon>Pseudomonadati</taxon>
        <taxon>Bacteroidota</taxon>
        <taxon>Sphingobacteriia</taxon>
        <taxon>Sphingobacteriales</taxon>
        <taxon>Sphingobacteriaceae</taxon>
        <taxon>Sphingobacterium</taxon>
    </lineage>
</organism>
<dbReference type="AlphaFoldDB" id="A0A363NZZ1"/>
<evidence type="ECO:0000313" key="2">
    <source>
        <dbReference type="Proteomes" id="UP000250831"/>
    </source>
</evidence>
<sequence length="532" mass="55978">MFINHQKLRKKMVLQTQTGRSLRTFVLSALVCGSMYSCKESKDSVAASGKASVNIQLLGVENPIVTTKKAGKGNTAGGAIQTTVVPLTASSSFEATLTSQSSATSGNLLRAWSGSRAAVVEERTPLAANVKYKVVVYNADGDYVTEKTYTNSVDNSAEITLEAEKTYTFVAYSVNSTATVPAVTAQADLANASLDNISADLMYFKKDLTVHSGDNNLDVILKHQYSEVTTNLTMATEMTGAITSLVSPTINPTHSNASLKLADGAITYNGTTSSTAVQFPLLGAGLRSVTSNPTLLIHPGETNGIFSFGSITIDGETRSNVGVAGLQILPGQRYNLNLNFKTCTEPVTGGADLNWNYAASGSGAVVDGVTQPAGYVVTKDLTAPGADYGFVFDILQLDNSFNMEINGTKLATQEIQFESGISIAPKNIRFADGSEYNGANAEGGATIPQIYSMTGTATNPIIRVVISRSGEVQMYGSKSSGGTLYPLVLTQGNFNLVPWSSTTNNVKITQVVQGATKMLGSGSGRKKIACTL</sequence>
<evidence type="ECO:0008006" key="3">
    <source>
        <dbReference type="Google" id="ProtNLM"/>
    </source>
</evidence>
<proteinExistence type="predicted"/>
<evidence type="ECO:0000313" key="1">
    <source>
        <dbReference type="EMBL" id="PUV26221.1"/>
    </source>
</evidence>
<keyword evidence="2" id="KW-1185">Reference proteome</keyword>